<evidence type="ECO:0000256" key="2">
    <source>
        <dbReference type="SAM" id="SignalP"/>
    </source>
</evidence>
<keyword evidence="2" id="KW-0732">Signal</keyword>
<gene>
    <name evidence="3" type="ORF">DdX_19123</name>
</gene>
<feature type="region of interest" description="Disordered" evidence="1">
    <location>
        <begin position="29"/>
        <end position="60"/>
    </location>
</feature>
<dbReference type="AlphaFoldDB" id="A0AAD4QSG0"/>
<keyword evidence="4" id="KW-1185">Reference proteome</keyword>
<name>A0AAD4QSG0_9BILA</name>
<accession>A0AAD4QSG0</accession>
<dbReference type="Proteomes" id="UP001201812">
    <property type="component" value="Unassembled WGS sequence"/>
</dbReference>
<comment type="caution">
    <text evidence="3">The sequence shown here is derived from an EMBL/GenBank/DDBJ whole genome shotgun (WGS) entry which is preliminary data.</text>
</comment>
<organism evidence="3 4">
    <name type="scientific">Ditylenchus destructor</name>
    <dbReference type="NCBI Taxonomy" id="166010"/>
    <lineage>
        <taxon>Eukaryota</taxon>
        <taxon>Metazoa</taxon>
        <taxon>Ecdysozoa</taxon>
        <taxon>Nematoda</taxon>
        <taxon>Chromadorea</taxon>
        <taxon>Rhabditida</taxon>
        <taxon>Tylenchina</taxon>
        <taxon>Tylenchomorpha</taxon>
        <taxon>Sphaerularioidea</taxon>
        <taxon>Anguinidae</taxon>
        <taxon>Anguininae</taxon>
        <taxon>Ditylenchus</taxon>
    </lineage>
</organism>
<evidence type="ECO:0000256" key="1">
    <source>
        <dbReference type="SAM" id="MobiDB-lite"/>
    </source>
</evidence>
<dbReference type="EMBL" id="JAKKPZ010000337">
    <property type="protein sequence ID" value="KAI1696269.1"/>
    <property type="molecule type" value="Genomic_DNA"/>
</dbReference>
<evidence type="ECO:0000313" key="3">
    <source>
        <dbReference type="EMBL" id="KAI1696269.1"/>
    </source>
</evidence>
<protein>
    <submittedName>
        <fullName evidence="3">Uncharacterized protein</fullName>
    </submittedName>
</protein>
<evidence type="ECO:0000313" key="4">
    <source>
        <dbReference type="Proteomes" id="UP001201812"/>
    </source>
</evidence>
<feature type="chain" id="PRO_5042012694" evidence="2">
    <location>
        <begin position="21"/>
        <end position="136"/>
    </location>
</feature>
<sequence length="136" mass="14215">MNPQLFPLLIVGFFAVSILAQIQGQGQGMQGLGQGMQGQGQGMQGLGMQGQGMQGQGMQGMQGMQSRCNPACSDPQKCNPMTSQCFTPAQCNPSCSGQQICNPVNGTCMTMPSGMLGQGMQGMQGMPQMNMGGQQR</sequence>
<feature type="signal peptide" evidence="2">
    <location>
        <begin position="1"/>
        <end position="20"/>
    </location>
</feature>
<reference evidence="3" key="1">
    <citation type="submission" date="2022-01" db="EMBL/GenBank/DDBJ databases">
        <title>Genome Sequence Resource for Two Populations of Ditylenchus destructor, the Migratory Endoparasitic Phytonematode.</title>
        <authorList>
            <person name="Zhang H."/>
            <person name="Lin R."/>
            <person name="Xie B."/>
        </authorList>
    </citation>
    <scope>NUCLEOTIDE SEQUENCE</scope>
    <source>
        <strain evidence="3">BazhouSP</strain>
    </source>
</reference>
<proteinExistence type="predicted"/>